<dbReference type="InterPro" id="IPR000801">
    <property type="entry name" value="Esterase-like"/>
</dbReference>
<protein>
    <submittedName>
        <fullName evidence="2">Esterase</fullName>
    </submittedName>
</protein>
<evidence type="ECO:0000313" key="2">
    <source>
        <dbReference type="EMBL" id="RVW08700.1"/>
    </source>
</evidence>
<dbReference type="GO" id="GO:0016747">
    <property type="term" value="F:acyltransferase activity, transferring groups other than amino-acyl groups"/>
    <property type="evidence" value="ECO:0007669"/>
    <property type="project" value="TreeGrafter"/>
</dbReference>
<accession>A0A3S3E9X2</accession>
<sequence>MSQWLDRLSLVSGPLPVLIAVCGIVGAGWLLAGPRRWFLRWALPTTLIAAAAITAVLYLVVERVWRPFPDPIEKPVYLWIGIGVWAVLLLIPRSLAGRRWTIPVSVVATGAVVLAVALQINQIFYAYPTVGTALGLPDPDRVDFAQVPPPTGPVVTGHPLEEAWAPQAPSDMPASGKYATAPIPGEKSGYAARDAVVYLPPAYFTSPRPLLPVLVLLAGQPGSPEDWLNGGKLTATMDEFARAHHGLTPVVVVADGTGSQLANPLCLDSKLGNVATYLAVDVPAWTKAHLQVDPDPRAWAVGGLSYGGTCALQLATNYPQVYPTFLDLSGQEEPTLGDRKRTVDEAFGGDEAAFVAVNPMDLMKTRRYPDTAGIIVVGTRDDAYRGGAQKVFEAAKDAGMDVQYVEVPGAHSFSVWSAGLREELDWLAKRLGLIA</sequence>
<name>A0A3S3E9X2_9NOCA</name>
<keyword evidence="1" id="KW-1133">Transmembrane helix</keyword>
<dbReference type="PANTHER" id="PTHR48098">
    <property type="entry name" value="ENTEROCHELIN ESTERASE-RELATED"/>
    <property type="match status" value="1"/>
</dbReference>
<organism evidence="2 3">
    <name type="scientific">Prescottella agglutinans</name>
    <dbReference type="NCBI Taxonomy" id="1644129"/>
    <lineage>
        <taxon>Bacteria</taxon>
        <taxon>Bacillati</taxon>
        <taxon>Actinomycetota</taxon>
        <taxon>Actinomycetes</taxon>
        <taxon>Mycobacteriales</taxon>
        <taxon>Nocardiaceae</taxon>
        <taxon>Prescottella</taxon>
    </lineage>
</organism>
<dbReference type="RefSeq" id="WP_127916752.1">
    <property type="nucleotide sequence ID" value="NZ_RKLP01000007.1"/>
</dbReference>
<dbReference type="SUPFAM" id="SSF53474">
    <property type="entry name" value="alpha/beta-Hydrolases"/>
    <property type="match status" value="1"/>
</dbReference>
<reference evidence="2 3" key="1">
    <citation type="submission" date="2018-11" db="EMBL/GenBank/DDBJ databases">
        <title>Rhodococcus spongicola sp. nov. and Rhodococcus xishaensis sp. nov. from marine sponges.</title>
        <authorList>
            <person name="Li L."/>
            <person name="Lin H.W."/>
        </authorList>
    </citation>
    <scope>NUCLEOTIDE SEQUENCE [LARGE SCALE GENOMIC DNA]</scope>
    <source>
        <strain evidence="2 3">CCTCC AB2014297</strain>
    </source>
</reference>
<evidence type="ECO:0000313" key="3">
    <source>
        <dbReference type="Proteomes" id="UP000286208"/>
    </source>
</evidence>
<dbReference type="PANTHER" id="PTHR48098:SF1">
    <property type="entry name" value="DIACYLGLYCEROL ACYLTRANSFERASE_MYCOLYLTRANSFERASE AG85A"/>
    <property type="match status" value="1"/>
</dbReference>
<proteinExistence type="predicted"/>
<keyword evidence="1" id="KW-0472">Membrane</keyword>
<keyword evidence="3" id="KW-1185">Reference proteome</keyword>
<evidence type="ECO:0000256" key="1">
    <source>
        <dbReference type="SAM" id="Phobius"/>
    </source>
</evidence>
<feature type="transmembrane region" description="Helical" evidence="1">
    <location>
        <begin position="76"/>
        <end position="92"/>
    </location>
</feature>
<dbReference type="Pfam" id="PF00756">
    <property type="entry name" value="Esterase"/>
    <property type="match status" value="1"/>
</dbReference>
<dbReference type="Proteomes" id="UP000286208">
    <property type="component" value="Unassembled WGS sequence"/>
</dbReference>
<feature type="transmembrane region" description="Helical" evidence="1">
    <location>
        <begin position="104"/>
        <end position="127"/>
    </location>
</feature>
<dbReference type="InterPro" id="IPR029058">
    <property type="entry name" value="AB_hydrolase_fold"/>
</dbReference>
<dbReference type="InterPro" id="IPR050583">
    <property type="entry name" value="Mycobacterial_A85_antigen"/>
</dbReference>
<gene>
    <name evidence="2" type="ORF">EGT67_14295</name>
</gene>
<feature type="transmembrane region" description="Helical" evidence="1">
    <location>
        <begin position="12"/>
        <end position="31"/>
    </location>
</feature>
<dbReference type="AlphaFoldDB" id="A0A3S3E9X2"/>
<dbReference type="Gene3D" id="3.40.50.1820">
    <property type="entry name" value="alpha/beta hydrolase"/>
    <property type="match status" value="1"/>
</dbReference>
<dbReference type="OrthoDB" id="3723842at2"/>
<keyword evidence="1" id="KW-0812">Transmembrane</keyword>
<comment type="caution">
    <text evidence="2">The sequence shown here is derived from an EMBL/GenBank/DDBJ whole genome shotgun (WGS) entry which is preliminary data.</text>
</comment>
<dbReference type="EMBL" id="RKLP01000007">
    <property type="protein sequence ID" value="RVW08700.1"/>
    <property type="molecule type" value="Genomic_DNA"/>
</dbReference>
<feature type="transmembrane region" description="Helical" evidence="1">
    <location>
        <begin position="38"/>
        <end position="61"/>
    </location>
</feature>